<keyword evidence="2" id="KW-1185">Reference proteome</keyword>
<organism evidence="1 2">
    <name type="scientific">Malus domestica</name>
    <name type="common">Apple</name>
    <name type="synonym">Pyrus malus</name>
    <dbReference type="NCBI Taxonomy" id="3750"/>
    <lineage>
        <taxon>Eukaryota</taxon>
        <taxon>Viridiplantae</taxon>
        <taxon>Streptophyta</taxon>
        <taxon>Embryophyta</taxon>
        <taxon>Tracheophyta</taxon>
        <taxon>Spermatophyta</taxon>
        <taxon>Magnoliopsida</taxon>
        <taxon>eudicotyledons</taxon>
        <taxon>Gunneridae</taxon>
        <taxon>Pentapetalae</taxon>
        <taxon>rosids</taxon>
        <taxon>fabids</taxon>
        <taxon>Rosales</taxon>
        <taxon>Rosaceae</taxon>
        <taxon>Amygdaloideae</taxon>
        <taxon>Maleae</taxon>
        <taxon>Malus</taxon>
    </lineage>
</organism>
<dbReference type="AlphaFoldDB" id="A0A498ILV5"/>
<protein>
    <submittedName>
        <fullName evidence="1">Uncharacterized protein</fullName>
    </submittedName>
</protein>
<sequence length="120" mass="13609">MNRTEIFPIALRLAVPPRKRNLCCRKRWCSNHNYIPKQEELPLSSRLEVLIGANAYACSLADEVSSEEEVVNKSSKGKESTVVGLKSKGKPRFSFRFMTHKEEPSCISVAKNKHNVSFEV</sequence>
<comment type="caution">
    <text evidence="1">The sequence shown here is derived from an EMBL/GenBank/DDBJ whole genome shotgun (WGS) entry which is preliminary data.</text>
</comment>
<accession>A0A498ILV5</accession>
<evidence type="ECO:0000313" key="1">
    <source>
        <dbReference type="EMBL" id="RXH84326.1"/>
    </source>
</evidence>
<reference evidence="1 2" key="1">
    <citation type="submission" date="2018-10" db="EMBL/GenBank/DDBJ databases">
        <title>A high-quality apple genome assembly.</title>
        <authorList>
            <person name="Hu J."/>
        </authorList>
    </citation>
    <scope>NUCLEOTIDE SEQUENCE [LARGE SCALE GENOMIC DNA]</scope>
    <source>
        <strain evidence="2">cv. HFTH1</strain>
        <tissue evidence="1">Young leaf</tissue>
    </source>
</reference>
<proteinExistence type="predicted"/>
<dbReference type="EMBL" id="RDQH01000337">
    <property type="protein sequence ID" value="RXH84326.1"/>
    <property type="molecule type" value="Genomic_DNA"/>
</dbReference>
<gene>
    <name evidence="1" type="ORF">DVH24_027225</name>
</gene>
<dbReference type="Proteomes" id="UP000290289">
    <property type="component" value="Chromosome 11"/>
</dbReference>
<name>A0A498ILV5_MALDO</name>
<evidence type="ECO:0000313" key="2">
    <source>
        <dbReference type="Proteomes" id="UP000290289"/>
    </source>
</evidence>